<proteinExistence type="predicted"/>
<evidence type="ECO:0000313" key="5">
    <source>
        <dbReference type="Proteomes" id="UP000799777"/>
    </source>
</evidence>
<reference evidence="4" key="1">
    <citation type="journal article" date="2020" name="Stud. Mycol.">
        <title>101 Dothideomycetes genomes: a test case for predicting lifestyles and emergence of pathogens.</title>
        <authorList>
            <person name="Haridas S."/>
            <person name="Albert R."/>
            <person name="Binder M."/>
            <person name="Bloem J."/>
            <person name="Labutti K."/>
            <person name="Salamov A."/>
            <person name="Andreopoulos B."/>
            <person name="Baker S."/>
            <person name="Barry K."/>
            <person name="Bills G."/>
            <person name="Bluhm B."/>
            <person name="Cannon C."/>
            <person name="Castanera R."/>
            <person name="Culley D."/>
            <person name="Daum C."/>
            <person name="Ezra D."/>
            <person name="Gonzalez J."/>
            <person name="Henrissat B."/>
            <person name="Kuo A."/>
            <person name="Liang C."/>
            <person name="Lipzen A."/>
            <person name="Lutzoni F."/>
            <person name="Magnuson J."/>
            <person name="Mondo S."/>
            <person name="Nolan M."/>
            <person name="Ohm R."/>
            <person name="Pangilinan J."/>
            <person name="Park H.-J."/>
            <person name="Ramirez L."/>
            <person name="Alfaro M."/>
            <person name="Sun H."/>
            <person name="Tritt A."/>
            <person name="Yoshinaga Y."/>
            <person name="Zwiers L.-H."/>
            <person name="Turgeon B."/>
            <person name="Goodwin S."/>
            <person name="Spatafora J."/>
            <person name="Crous P."/>
            <person name="Grigoriev I."/>
        </authorList>
    </citation>
    <scope>NUCLEOTIDE SEQUENCE</scope>
    <source>
        <strain evidence="4">CBS 110217</strain>
    </source>
</reference>
<keyword evidence="1" id="KW-0863">Zinc-finger</keyword>
<dbReference type="PROSITE" id="PS50157">
    <property type="entry name" value="ZINC_FINGER_C2H2_2"/>
    <property type="match status" value="1"/>
</dbReference>
<dbReference type="InterPro" id="IPR013087">
    <property type="entry name" value="Znf_C2H2_type"/>
</dbReference>
<protein>
    <recommendedName>
        <fullName evidence="3">C2H2-type domain-containing protein</fullName>
    </recommendedName>
</protein>
<organism evidence="4 5">
    <name type="scientific">Setomelanomma holmii</name>
    <dbReference type="NCBI Taxonomy" id="210430"/>
    <lineage>
        <taxon>Eukaryota</taxon>
        <taxon>Fungi</taxon>
        <taxon>Dikarya</taxon>
        <taxon>Ascomycota</taxon>
        <taxon>Pezizomycotina</taxon>
        <taxon>Dothideomycetes</taxon>
        <taxon>Pleosporomycetidae</taxon>
        <taxon>Pleosporales</taxon>
        <taxon>Pleosporineae</taxon>
        <taxon>Phaeosphaeriaceae</taxon>
        <taxon>Setomelanomma</taxon>
    </lineage>
</organism>
<dbReference type="SMART" id="SM00355">
    <property type="entry name" value="ZnF_C2H2"/>
    <property type="match status" value="2"/>
</dbReference>
<evidence type="ECO:0000256" key="1">
    <source>
        <dbReference type="PROSITE-ProRule" id="PRU00042"/>
    </source>
</evidence>
<dbReference type="SUPFAM" id="SSF57667">
    <property type="entry name" value="beta-beta-alpha zinc fingers"/>
    <property type="match status" value="1"/>
</dbReference>
<comment type="caution">
    <text evidence="4">The sequence shown here is derived from an EMBL/GenBank/DDBJ whole genome shotgun (WGS) entry which is preliminary data.</text>
</comment>
<evidence type="ECO:0000313" key="4">
    <source>
        <dbReference type="EMBL" id="KAF2034871.1"/>
    </source>
</evidence>
<dbReference type="PROSITE" id="PS00028">
    <property type="entry name" value="ZINC_FINGER_C2H2_1"/>
    <property type="match status" value="1"/>
</dbReference>
<keyword evidence="1" id="KW-0862">Zinc</keyword>
<feature type="region of interest" description="Disordered" evidence="2">
    <location>
        <begin position="17"/>
        <end position="42"/>
    </location>
</feature>
<accession>A0A9P4HGQ4</accession>
<dbReference type="AlphaFoldDB" id="A0A9P4HGQ4"/>
<evidence type="ECO:0000259" key="3">
    <source>
        <dbReference type="PROSITE" id="PS50157"/>
    </source>
</evidence>
<feature type="region of interest" description="Disordered" evidence="2">
    <location>
        <begin position="261"/>
        <end position="287"/>
    </location>
</feature>
<sequence length="449" mass="49600">MQHTHSDEWWAQLYNRHPQQTPGYGTPARPESADQPFSESPEHHLHFRNYSAQPHQIPNVSIGNTAETSFFRPNPNEHYTFGSNQQAAYSGPMDEFHSHGNQVPQSSMTDEGVEHTHEGCTHKNVRPAWQQPLDVDVDMFAGMSGWQGHSQHAPSAVPMDRYGGQPGDDILSEFIHYEPTSGIEPEHGEQSASQDTGLVPLNHNFAARTDMSPMHFGDLATRLAARPTPQTGGLGVRNVSEGHDRTLGPWNPMIVVGLDDNSHGRHGSHPGYEHQASSTRASTDGSSVWTCAGTTDPAATDTSFNPNPLDDSVVTLRPPDDETSSAFVVVNHQDGNMQPLETISQMSAEGFLLIPPQTSPTLSAISLTPSHVDQPLACQDCGNEFSGEYRRGNLQRHMRLKHSLQERLCPCEVCGKVFQRQDARLKHYRNRHPALSTAPARPRPARVRK</sequence>
<dbReference type="Proteomes" id="UP000799777">
    <property type="component" value="Unassembled WGS sequence"/>
</dbReference>
<name>A0A9P4HGQ4_9PLEO</name>
<dbReference type="Gene3D" id="3.30.160.60">
    <property type="entry name" value="Classic Zinc Finger"/>
    <property type="match status" value="1"/>
</dbReference>
<gene>
    <name evidence="4" type="ORF">EK21DRAFT_84991</name>
</gene>
<keyword evidence="5" id="KW-1185">Reference proteome</keyword>
<dbReference type="InterPro" id="IPR036236">
    <property type="entry name" value="Znf_C2H2_sf"/>
</dbReference>
<feature type="region of interest" description="Disordered" evidence="2">
    <location>
        <begin position="430"/>
        <end position="449"/>
    </location>
</feature>
<evidence type="ECO:0000256" key="2">
    <source>
        <dbReference type="SAM" id="MobiDB-lite"/>
    </source>
</evidence>
<dbReference type="EMBL" id="ML978159">
    <property type="protein sequence ID" value="KAF2034871.1"/>
    <property type="molecule type" value="Genomic_DNA"/>
</dbReference>
<feature type="domain" description="C2H2-type" evidence="3">
    <location>
        <begin position="409"/>
        <end position="437"/>
    </location>
</feature>
<keyword evidence="1" id="KW-0479">Metal-binding</keyword>
<feature type="compositionally biased region" description="Polar residues" evidence="2">
    <location>
        <begin position="275"/>
        <end position="287"/>
    </location>
</feature>
<dbReference type="GO" id="GO:0008270">
    <property type="term" value="F:zinc ion binding"/>
    <property type="evidence" value="ECO:0007669"/>
    <property type="project" value="UniProtKB-KW"/>
</dbReference>
<dbReference type="OrthoDB" id="3940153at2759"/>